<reference evidence="7 8" key="1">
    <citation type="submission" date="2017-04" db="EMBL/GenBank/DDBJ databases">
        <authorList>
            <person name="Afonso C.L."/>
            <person name="Miller P.J."/>
            <person name="Scott M.A."/>
            <person name="Spackman E."/>
            <person name="Goraichik I."/>
            <person name="Dimitrov K.M."/>
            <person name="Suarez D.L."/>
            <person name="Swayne D.E."/>
        </authorList>
    </citation>
    <scope>NUCLEOTIDE SEQUENCE [LARGE SCALE GENOMIC DNA]</scope>
</reference>
<dbReference type="GO" id="GO:0005576">
    <property type="term" value="C:extracellular region"/>
    <property type="evidence" value="ECO:0007669"/>
    <property type="project" value="UniProtKB-SubCell"/>
</dbReference>
<evidence type="ECO:0000256" key="3">
    <source>
        <dbReference type="ARBA" id="ARBA00022729"/>
    </source>
</evidence>
<proteinExistence type="predicted"/>
<evidence type="ECO:0000313" key="7">
    <source>
        <dbReference type="EMBL" id="SMN18332.1"/>
    </source>
</evidence>
<dbReference type="InterPro" id="IPR021031">
    <property type="entry name" value="Hyphal-reg_cell_wall_N"/>
</dbReference>
<keyword evidence="3 5" id="KW-0732">Signal</keyword>
<keyword evidence="8" id="KW-1185">Reference proteome</keyword>
<feature type="chain" id="PRO_5012010571" description="Hyphally-regulated cell wall protein N-terminal domain-containing protein" evidence="5">
    <location>
        <begin position="25"/>
        <end position="728"/>
    </location>
</feature>
<dbReference type="EMBL" id="FXLY01000002">
    <property type="protein sequence ID" value="SMN18332.1"/>
    <property type="molecule type" value="Genomic_DNA"/>
</dbReference>
<gene>
    <name evidence="7" type="ORF">KASA_0Q07931G</name>
</gene>
<dbReference type="OrthoDB" id="4022214at2759"/>
<evidence type="ECO:0000256" key="5">
    <source>
        <dbReference type="SAM" id="SignalP"/>
    </source>
</evidence>
<evidence type="ECO:0000256" key="1">
    <source>
        <dbReference type="ARBA" id="ARBA00004613"/>
    </source>
</evidence>
<dbReference type="InterPro" id="IPR049451">
    <property type="entry name" value="AWP2-like_YTTT_rpt"/>
</dbReference>
<comment type="subcellular location">
    <subcellularLocation>
        <location evidence="1">Secreted</location>
    </subcellularLocation>
</comment>
<evidence type="ECO:0000256" key="2">
    <source>
        <dbReference type="ARBA" id="ARBA00022525"/>
    </source>
</evidence>
<accession>A0A1X7QY28</accession>
<dbReference type="Pfam" id="PF20646">
    <property type="entry name" value="Hpf1_C"/>
    <property type="match status" value="4"/>
</dbReference>
<dbReference type="Proteomes" id="UP000196158">
    <property type="component" value="Unassembled WGS sequence"/>
</dbReference>
<dbReference type="AlphaFoldDB" id="A0A1X7QY28"/>
<feature type="domain" description="Hyphally-regulated cell wall protein N-terminal" evidence="6">
    <location>
        <begin position="18"/>
        <end position="334"/>
    </location>
</feature>
<name>A0A1X7QY28_9SACH</name>
<evidence type="ECO:0000259" key="6">
    <source>
        <dbReference type="Pfam" id="PF11765"/>
    </source>
</evidence>
<sequence>MVSTKQFLVTAAFMLSYFASFAFGQSFEGNTVLNGLTIFILPVKIASGANLVIKSGLIHNFFNTITNRGGLYICETKSSNIGMTIISIDNVFNYGTYVIDDSLASTGLIYENFGNEFFNSGEMYLVSKKPLITGSDYRIWAITFHNEGLLAFYNKGTSNFLTNVHLGPNLYLDLWHIWNDGTICLQGVNLHARVAFEGEEGCIDVGEYATFTVNNIITRSVKSQTVYMSSETSIVYVKSLLGLTSLTVRGFGNTNAIYFQLPVLYYTYNTASGILTVIDGLDLIRIDIGAGYDMSQMFRITHHIWIGAGVVYNGDVPDTSRPSNCAECTEAPSCDDALNGKSSVTTASNTYTNTDLPSPYTTTVSASGTTETQLISFYWTTDANGSTYIVETVYTLTGSAASSLDAESKTVSAASSVESSVAASSAASSVESSSVAASSAASSVESSVASSAASSSASSSASGSLSYYTTTKSDATTTETLVISDYTTTDNNGNTITMESTYTITASQAPLTTYTTTVVVDGTTSVYVVCDYTTTDANGNTVTLVSSYPCITDGTATTYTRTITAEICTSTVVVCTCTSTKSNGETVSTLTTYPATYTPTDMSGDSYTTTVVVGGTVTEVVECDYLTTDSAGNTYTAHSTVTETSLTTTTETVCETCTATATAAAAKDTDSTTTVTNTSVATKTASPVVSQAAKATSSAAIASYEGAAANLAIGGSWIAMISAFVFLL</sequence>
<evidence type="ECO:0000313" key="8">
    <source>
        <dbReference type="Proteomes" id="UP000196158"/>
    </source>
</evidence>
<organism evidence="7 8">
    <name type="scientific">Maudiozyma saulgeensis</name>
    <dbReference type="NCBI Taxonomy" id="1789683"/>
    <lineage>
        <taxon>Eukaryota</taxon>
        <taxon>Fungi</taxon>
        <taxon>Dikarya</taxon>
        <taxon>Ascomycota</taxon>
        <taxon>Saccharomycotina</taxon>
        <taxon>Saccharomycetes</taxon>
        <taxon>Saccharomycetales</taxon>
        <taxon>Saccharomycetaceae</taxon>
        <taxon>Maudiozyma</taxon>
    </lineage>
</organism>
<protein>
    <recommendedName>
        <fullName evidence="6">Hyphally-regulated cell wall protein N-terminal domain-containing protein</fullName>
    </recommendedName>
</protein>
<feature type="signal peptide" evidence="5">
    <location>
        <begin position="1"/>
        <end position="24"/>
    </location>
</feature>
<dbReference type="Pfam" id="PF11765">
    <property type="entry name" value="Hyphal_reg_CWP"/>
    <property type="match status" value="1"/>
</dbReference>
<evidence type="ECO:0000256" key="4">
    <source>
        <dbReference type="ARBA" id="ARBA00023180"/>
    </source>
</evidence>
<keyword evidence="2" id="KW-0964">Secreted</keyword>
<dbReference type="GO" id="GO:0009277">
    <property type="term" value="C:fungal-type cell wall"/>
    <property type="evidence" value="ECO:0007669"/>
    <property type="project" value="UniProtKB-ARBA"/>
</dbReference>
<keyword evidence="4" id="KW-0325">Glycoprotein</keyword>
<dbReference type="STRING" id="1789683.A0A1X7QY28"/>